<evidence type="ECO:0000313" key="3">
    <source>
        <dbReference type="Proteomes" id="UP001603857"/>
    </source>
</evidence>
<organism evidence="2 3">
    <name type="scientific">Flemingia macrophylla</name>
    <dbReference type="NCBI Taxonomy" id="520843"/>
    <lineage>
        <taxon>Eukaryota</taxon>
        <taxon>Viridiplantae</taxon>
        <taxon>Streptophyta</taxon>
        <taxon>Embryophyta</taxon>
        <taxon>Tracheophyta</taxon>
        <taxon>Spermatophyta</taxon>
        <taxon>Magnoliopsida</taxon>
        <taxon>eudicotyledons</taxon>
        <taxon>Gunneridae</taxon>
        <taxon>Pentapetalae</taxon>
        <taxon>rosids</taxon>
        <taxon>fabids</taxon>
        <taxon>Fabales</taxon>
        <taxon>Fabaceae</taxon>
        <taxon>Papilionoideae</taxon>
        <taxon>50 kb inversion clade</taxon>
        <taxon>NPAAA clade</taxon>
        <taxon>indigoferoid/millettioid clade</taxon>
        <taxon>Phaseoleae</taxon>
        <taxon>Flemingia</taxon>
    </lineage>
</organism>
<accession>A0ABD1MX04</accession>
<name>A0ABD1MX04_9FABA</name>
<reference evidence="2 3" key="1">
    <citation type="submission" date="2024-08" db="EMBL/GenBank/DDBJ databases">
        <title>Insights into the chromosomal genome structure of Flemingia macrophylla.</title>
        <authorList>
            <person name="Ding Y."/>
            <person name="Zhao Y."/>
            <person name="Bi W."/>
            <person name="Wu M."/>
            <person name="Zhao G."/>
            <person name="Gong Y."/>
            <person name="Li W."/>
            <person name="Zhang P."/>
        </authorList>
    </citation>
    <scope>NUCLEOTIDE SEQUENCE [LARGE SCALE GENOMIC DNA]</scope>
    <source>
        <strain evidence="2">DYQJB</strain>
        <tissue evidence="2">Leaf</tissue>
    </source>
</reference>
<feature type="region of interest" description="Disordered" evidence="1">
    <location>
        <begin position="82"/>
        <end position="111"/>
    </location>
</feature>
<keyword evidence="3" id="KW-1185">Reference proteome</keyword>
<dbReference type="AlphaFoldDB" id="A0ABD1MX04"/>
<feature type="region of interest" description="Disordered" evidence="1">
    <location>
        <begin position="1"/>
        <end position="25"/>
    </location>
</feature>
<evidence type="ECO:0000256" key="1">
    <source>
        <dbReference type="SAM" id="MobiDB-lite"/>
    </source>
</evidence>
<feature type="compositionally biased region" description="Basic and acidic residues" evidence="1">
    <location>
        <begin position="92"/>
        <end position="111"/>
    </location>
</feature>
<sequence length="111" mass="12828">MSRMERTPFIIKSTPTATSQDDHKPQPLVIHVKKEEGSVIPLRILAPSPFPYTSNKAVPWRYEMHTSLDEDISNIARIGGMTRSGRFYSPKDMQDRAPKEKERKETKEKEE</sequence>
<comment type="caution">
    <text evidence="2">The sequence shown here is derived from an EMBL/GenBank/DDBJ whole genome shotgun (WGS) entry which is preliminary data.</text>
</comment>
<proteinExistence type="predicted"/>
<protein>
    <submittedName>
        <fullName evidence="2">Uncharacterized protein</fullName>
    </submittedName>
</protein>
<evidence type="ECO:0000313" key="2">
    <source>
        <dbReference type="EMBL" id="KAL2340341.1"/>
    </source>
</evidence>
<dbReference type="Proteomes" id="UP001603857">
    <property type="component" value="Unassembled WGS sequence"/>
</dbReference>
<dbReference type="EMBL" id="JBGMDY010000003">
    <property type="protein sequence ID" value="KAL2340341.1"/>
    <property type="molecule type" value="Genomic_DNA"/>
</dbReference>
<gene>
    <name evidence="2" type="ORF">Fmac_008281</name>
</gene>